<evidence type="ECO:0000313" key="4">
    <source>
        <dbReference type="Proteomes" id="UP000254601"/>
    </source>
</evidence>
<gene>
    <name evidence="3" type="ORF">NCTC13337_00336</name>
</gene>
<dbReference type="Pfam" id="PF01548">
    <property type="entry name" value="DEDD_Tnp_IS110"/>
    <property type="match status" value="1"/>
</dbReference>
<dbReference type="GO" id="GO:0004803">
    <property type="term" value="F:transposase activity"/>
    <property type="evidence" value="ECO:0007669"/>
    <property type="project" value="InterPro"/>
</dbReference>
<proteinExistence type="predicted"/>
<name>A0A380MM00_9GAMM</name>
<feature type="coiled-coil region" evidence="1">
    <location>
        <begin position="66"/>
        <end position="93"/>
    </location>
</feature>
<dbReference type="GO" id="GO:0003677">
    <property type="term" value="F:DNA binding"/>
    <property type="evidence" value="ECO:0007669"/>
    <property type="project" value="InterPro"/>
</dbReference>
<sequence>MEATGNYWMALANWAYAKKWHISVINPLQIKAYAKSIGQRSKTDKLDAFLLARFGEKEHPQYWQPKQEAQQILEMLIRQLEHISERLAAERSRLQTVHPIIREHVRKSVEFLKQEQ</sequence>
<accession>A0A380MM00</accession>
<dbReference type="GO" id="GO:0006313">
    <property type="term" value="P:DNA transposition"/>
    <property type="evidence" value="ECO:0007669"/>
    <property type="project" value="InterPro"/>
</dbReference>
<keyword evidence="1" id="KW-0175">Coiled coil</keyword>
<protein>
    <submittedName>
        <fullName evidence="3">Transposase</fullName>
    </submittedName>
</protein>
<dbReference type="AlphaFoldDB" id="A0A380MM00"/>
<evidence type="ECO:0000256" key="1">
    <source>
        <dbReference type="SAM" id="Coils"/>
    </source>
</evidence>
<evidence type="ECO:0000259" key="2">
    <source>
        <dbReference type="Pfam" id="PF01548"/>
    </source>
</evidence>
<reference evidence="3 4" key="1">
    <citation type="submission" date="2018-06" db="EMBL/GenBank/DDBJ databases">
        <authorList>
            <consortium name="Pathogen Informatics"/>
            <person name="Doyle S."/>
        </authorList>
    </citation>
    <scope>NUCLEOTIDE SEQUENCE [LARGE SCALE GENOMIC DNA]</scope>
    <source>
        <strain evidence="3 4">NCTC13337</strain>
    </source>
</reference>
<feature type="domain" description="Transposase IS110-like N-terminal" evidence="2">
    <location>
        <begin position="1"/>
        <end position="96"/>
    </location>
</feature>
<dbReference type="Proteomes" id="UP000254601">
    <property type="component" value="Unassembled WGS sequence"/>
</dbReference>
<dbReference type="PANTHER" id="PTHR33055">
    <property type="entry name" value="TRANSPOSASE FOR INSERTION SEQUENCE ELEMENT IS1111A"/>
    <property type="match status" value="1"/>
</dbReference>
<organism evidence="3 4">
    <name type="scientific">Suttonella ornithocola</name>
    <dbReference type="NCBI Taxonomy" id="279832"/>
    <lineage>
        <taxon>Bacteria</taxon>
        <taxon>Pseudomonadati</taxon>
        <taxon>Pseudomonadota</taxon>
        <taxon>Gammaproteobacteria</taxon>
        <taxon>Cardiobacteriales</taxon>
        <taxon>Cardiobacteriaceae</taxon>
        <taxon>Suttonella</taxon>
    </lineage>
</organism>
<dbReference type="EMBL" id="UHIC01000001">
    <property type="protein sequence ID" value="SUO93649.1"/>
    <property type="molecule type" value="Genomic_DNA"/>
</dbReference>
<dbReference type="OrthoDB" id="9795150at2"/>
<dbReference type="InterPro" id="IPR047650">
    <property type="entry name" value="Transpos_IS110"/>
</dbReference>
<evidence type="ECO:0000313" key="3">
    <source>
        <dbReference type="EMBL" id="SUO93649.1"/>
    </source>
</evidence>
<dbReference type="PANTHER" id="PTHR33055:SF3">
    <property type="entry name" value="PUTATIVE TRANSPOSASE FOR IS117-RELATED"/>
    <property type="match status" value="1"/>
</dbReference>
<dbReference type="InterPro" id="IPR002525">
    <property type="entry name" value="Transp_IS110-like_N"/>
</dbReference>
<keyword evidence="4" id="KW-1185">Reference proteome</keyword>